<dbReference type="Proteomes" id="UP000233458">
    <property type="component" value="Chromosome"/>
</dbReference>
<proteinExistence type="predicted"/>
<sequence>MASSYSRRRTPSPLPGLFVFLVSAGSLGFAFYAQYVQKFLPCILCLYQRVPYYSATGLAIISLLLIRQPGLSRGMIYLCGLAFAIGAGIAFYHVGVQELWWDGPEMCGGLTSGASNVADLKAQLLAQPIVRCDKIEWKLFGITMPTVNLFFSIVMAVFCFLAPRSSMMRTTGQN</sequence>
<dbReference type="GO" id="GO:0016020">
    <property type="term" value="C:membrane"/>
    <property type="evidence" value="ECO:0007669"/>
    <property type="project" value="UniProtKB-SubCell"/>
</dbReference>
<keyword evidence="4 5" id="KW-0472">Membrane</keyword>
<feature type="transmembrane region" description="Helical" evidence="5">
    <location>
        <begin position="74"/>
        <end position="94"/>
    </location>
</feature>
<evidence type="ECO:0000313" key="6">
    <source>
        <dbReference type="EMBL" id="AUG51716.1"/>
    </source>
</evidence>
<dbReference type="Gene3D" id="1.20.1550.10">
    <property type="entry name" value="DsbB-like"/>
    <property type="match status" value="1"/>
</dbReference>
<accession>A0A2N3KD88</accession>
<evidence type="ECO:0000256" key="5">
    <source>
        <dbReference type="SAM" id="Phobius"/>
    </source>
</evidence>
<feature type="transmembrane region" description="Helical" evidence="5">
    <location>
        <begin position="12"/>
        <end position="35"/>
    </location>
</feature>
<dbReference type="RefSeq" id="WP_101271298.1">
    <property type="nucleotide sequence ID" value="NZ_CP024199.1"/>
</dbReference>
<evidence type="ECO:0000313" key="9">
    <source>
        <dbReference type="Proteomes" id="UP000233597"/>
    </source>
</evidence>
<evidence type="ECO:0000256" key="2">
    <source>
        <dbReference type="ARBA" id="ARBA00022692"/>
    </source>
</evidence>
<feature type="transmembrane region" description="Helical" evidence="5">
    <location>
        <begin position="139"/>
        <end position="161"/>
    </location>
</feature>
<feature type="transmembrane region" description="Helical" evidence="5">
    <location>
        <begin position="50"/>
        <end position="67"/>
    </location>
</feature>
<gene>
    <name evidence="7" type="ORF">COO20_24310</name>
    <name evidence="6" type="ORF">CSC3H3_02565</name>
</gene>
<organism evidence="7 9">
    <name type="scientific">Thalassospira marina</name>
    <dbReference type="NCBI Taxonomy" id="2048283"/>
    <lineage>
        <taxon>Bacteria</taxon>
        <taxon>Pseudomonadati</taxon>
        <taxon>Pseudomonadota</taxon>
        <taxon>Alphaproteobacteria</taxon>
        <taxon>Rhodospirillales</taxon>
        <taxon>Thalassospiraceae</taxon>
        <taxon>Thalassospira</taxon>
    </lineage>
</organism>
<dbReference type="Pfam" id="PF02600">
    <property type="entry name" value="DsbB"/>
    <property type="match status" value="1"/>
</dbReference>
<dbReference type="InterPro" id="IPR003752">
    <property type="entry name" value="DiS_bond_form_DsbB/BdbC"/>
</dbReference>
<dbReference type="OrthoDB" id="9808637at2"/>
<dbReference type="InterPro" id="IPR023380">
    <property type="entry name" value="DsbB-like_sf"/>
</dbReference>
<name>A0A2N3KD88_9PROT</name>
<dbReference type="AlphaFoldDB" id="A0A2N3KD88"/>
<evidence type="ECO:0000313" key="8">
    <source>
        <dbReference type="Proteomes" id="UP000233458"/>
    </source>
</evidence>
<evidence type="ECO:0000256" key="1">
    <source>
        <dbReference type="ARBA" id="ARBA00004141"/>
    </source>
</evidence>
<evidence type="ECO:0000256" key="4">
    <source>
        <dbReference type="ARBA" id="ARBA00023136"/>
    </source>
</evidence>
<dbReference type="Proteomes" id="UP000233597">
    <property type="component" value="Unassembled WGS sequence"/>
</dbReference>
<keyword evidence="3 5" id="KW-1133">Transmembrane helix</keyword>
<reference evidence="6 8" key="2">
    <citation type="submission" date="2017-10" db="EMBL/GenBank/DDBJ databases">
        <title>Biodiversity and function of Thalassospira species in the particle-attached aromatic-hydrocarbon-degrading consortia from the surface seawater of the China South Sea.</title>
        <authorList>
            <person name="Dong C."/>
            <person name="Liu R."/>
            <person name="Shao Z."/>
        </authorList>
    </citation>
    <scope>NUCLEOTIDE SEQUENCE [LARGE SCALE GENOMIC DNA]</scope>
    <source>
        <strain evidence="6 8">CSC3H3</strain>
    </source>
</reference>
<keyword evidence="2 5" id="KW-0812">Transmembrane</keyword>
<evidence type="ECO:0000313" key="7">
    <source>
        <dbReference type="EMBL" id="PKR48539.1"/>
    </source>
</evidence>
<dbReference type="EMBL" id="CP024199">
    <property type="protein sequence ID" value="AUG51716.1"/>
    <property type="molecule type" value="Genomic_DNA"/>
</dbReference>
<dbReference type="GO" id="GO:0015035">
    <property type="term" value="F:protein-disulfide reductase activity"/>
    <property type="evidence" value="ECO:0007669"/>
    <property type="project" value="InterPro"/>
</dbReference>
<protein>
    <submittedName>
        <fullName evidence="7">Disulfide bond formation protein B</fullName>
    </submittedName>
</protein>
<dbReference type="EMBL" id="NWTK01000022">
    <property type="protein sequence ID" value="PKR48539.1"/>
    <property type="molecule type" value="Genomic_DNA"/>
</dbReference>
<keyword evidence="8" id="KW-1185">Reference proteome</keyword>
<evidence type="ECO:0000256" key="3">
    <source>
        <dbReference type="ARBA" id="ARBA00022989"/>
    </source>
</evidence>
<dbReference type="KEGG" id="thac:CSC3H3_02565"/>
<dbReference type="SUPFAM" id="SSF158442">
    <property type="entry name" value="DsbB-like"/>
    <property type="match status" value="1"/>
</dbReference>
<dbReference type="GO" id="GO:0006457">
    <property type="term" value="P:protein folding"/>
    <property type="evidence" value="ECO:0007669"/>
    <property type="project" value="InterPro"/>
</dbReference>
<comment type="subcellular location">
    <subcellularLocation>
        <location evidence="1">Membrane</location>
        <topology evidence="1">Multi-pass membrane protein</topology>
    </subcellularLocation>
</comment>
<reference evidence="7 9" key="1">
    <citation type="submission" date="2017-09" db="EMBL/GenBank/DDBJ databases">
        <title>Biodiversity and function of Thalassospira species in the particle-attached aromatic-hydrocarbon-degrading consortia from the surface seawater of the South China Sea.</title>
        <authorList>
            <person name="Dong C."/>
            <person name="Liu R."/>
            <person name="Shao Z."/>
        </authorList>
    </citation>
    <scope>NUCLEOTIDE SEQUENCE [LARGE SCALE GENOMIC DNA]</scope>
    <source>
        <strain evidence="7 9">CSC1P2</strain>
    </source>
</reference>